<proteinExistence type="predicted"/>
<feature type="transmembrane region" description="Helical" evidence="1">
    <location>
        <begin position="74"/>
        <end position="95"/>
    </location>
</feature>
<evidence type="ECO:0000313" key="3">
    <source>
        <dbReference type="Proteomes" id="UP000248161"/>
    </source>
</evidence>
<dbReference type="AlphaFoldDB" id="A0A2V3HSY8"/>
<reference evidence="2 3" key="1">
    <citation type="journal article" date="2015" name="Nat. Commun.">
        <title>Genomic and transcriptomic evidence for scavenging of diverse organic compounds by widespread deep-sea archaea.</title>
        <authorList>
            <person name="Li M."/>
            <person name="Baker B.J."/>
            <person name="Anantharaman K."/>
            <person name="Jain S."/>
            <person name="Breier J.A."/>
            <person name="Dick G.J."/>
        </authorList>
    </citation>
    <scope>NUCLEOTIDE SEQUENCE [LARGE SCALE GENOMIC DNA]</scope>
    <source>
        <strain evidence="2">Cayman_51_deep</strain>
    </source>
</reference>
<keyword evidence="1" id="KW-0472">Membrane</keyword>
<evidence type="ECO:0000256" key="1">
    <source>
        <dbReference type="SAM" id="Phobius"/>
    </source>
</evidence>
<keyword evidence="1" id="KW-0812">Transmembrane</keyword>
<accession>A0A2V3HSY8</accession>
<keyword evidence="1" id="KW-1133">Transmembrane helix</keyword>
<sequence length="110" mass="12260">MDRDPKIGFVLIGCALFLFPMTMDLMQEHDDAVREHERECDMGYRLLVLNTVESPDPVLCGELEGEKARKTTNFLGSLGLFVVAGVGGLVMVLPYEARDPKQPPPGRELR</sequence>
<organism evidence="2 3">
    <name type="scientific">Candidatus Thalassarchaeum betae</name>
    <dbReference type="NCBI Taxonomy" id="2599289"/>
    <lineage>
        <taxon>Archaea</taxon>
        <taxon>Methanobacteriati</taxon>
        <taxon>Thermoplasmatota</taxon>
        <taxon>Candidatus Poseidoniia</taxon>
        <taxon>Candidatus Poseidoniales</taxon>
        <taxon>Candidatus Thalassarchaeaceae</taxon>
        <taxon>Candidatus Thalassarchaeum</taxon>
    </lineage>
</organism>
<feature type="transmembrane region" description="Helical" evidence="1">
    <location>
        <begin position="6"/>
        <end position="26"/>
    </location>
</feature>
<gene>
    <name evidence="2" type="ORF">CXX69_02610</name>
</gene>
<protein>
    <submittedName>
        <fullName evidence="2">Uncharacterized protein</fullName>
    </submittedName>
</protein>
<name>A0A2V3HSY8_9ARCH</name>
<dbReference type="EMBL" id="PSPG01000004">
    <property type="protein sequence ID" value="PXF22016.1"/>
    <property type="molecule type" value="Genomic_DNA"/>
</dbReference>
<comment type="caution">
    <text evidence="2">The sequence shown here is derived from an EMBL/GenBank/DDBJ whole genome shotgun (WGS) entry which is preliminary data.</text>
</comment>
<dbReference type="Proteomes" id="UP000248161">
    <property type="component" value="Unassembled WGS sequence"/>
</dbReference>
<evidence type="ECO:0000313" key="2">
    <source>
        <dbReference type="EMBL" id="PXF22016.1"/>
    </source>
</evidence>